<feature type="chain" id="PRO_5040450533" evidence="2">
    <location>
        <begin position="22"/>
        <end position="449"/>
    </location>
</feature>
<organism evidence="3 4">
    <name type="scientific">Trichoderma cornu-damae</name>
    <dbReference type="NCBI Taxonomy" id="654480"/>
    <lineage>
        <taxon>Eukaryota</taxon>
        <taxon>Fungi</taxon>
        <taxon>Dikarya</taxon>
        <taxon>Ascomycota</taxon>
        <taxon>Pezizomycotina</taxon>
        <taxon>Sordariomycetes</taxon>
        <taxon>Hypocreomycetidae</taxon>
        <taxon>Hypocreales</taxon>
        <taxon>Hypocreaceae</taxon>
        <taxon>Trichoderma</taxon>
    </lineage>
</organism>
<evidence type="ECO:0000313" key="3">
    <source>
        <dbReference type="EMBL" id="KAH6603239.1"/>
    </source>
</evidence>
<feature type="compositionally biased region" description="Low complexity" evidence="1">
    <location>
        <begin position="79"/>
        <end position="133"/>
    </location>
</feature>
<evidence type="ECO:0000256" key="1">
    <source>
        <dbReference type="SAM" id="MobiDB-lite"/>
    </source>
</evidence>
<proteinExistence type="predicted"/>
<feature type="region of interest" description="Disordered" evidence="1">
    <location>
        <begin position="79"/>
        <end position="194"/>
    </location>
</feature>
<name>A0A9P8QF25_9HYPO</name>
<keyword evidence="2" id="KW-0732">Signal</keyword>
<accession>A0A9P8QF25</accession>
<feature type="signal peptide" evidence="2">
    <location>
        <begin position="1"/>
        <end position="21"/>
    </location>
</feature>
<reference evidence="3" key="1">
    <citation type="submission" date="2021-08" db="EMBL/GenBank/DDBJ databases">
        <title>Chromosome-Level Trichoderma cornu-damae using Hi-C Data.</title>
        <authorList>
            <person name="Kim C.S."/>
        </authorList>
    </citation>
    <scope>NUCLEOTIDE SEQUENCE</scope>
    <source>
        <strain evidence="3">KA19-0412C</strain>
    </source>
</reference>
<keyword evidence="4" id="KW-1185">Reference proteome</keyword>
<evidence type="ECO:0000256" key="2">
    <source>
        <dbReference type="SAM" id="SignalP"/>
    </source>
</evidence>
<comment type="caution">
    <text evidence="3">The sequence shown here is derived from an EMBL/GenBank/DDBJ whole genome shotgun (WGS) entry which is preliminary data.</text>
</comment>
<feature type="compositionally biased region" description="Polar residues" evidence="1">
    <location>
        <begin position="134"/>
        <end position="145"/>
    </location>
</feature>
<gene>
    <name evidence="3" type="ORF">Trco_008014</name>
</gene>
<dbReference type="AlphaFoldDB" id="A0A9P8QF25"/>
<protein>
    <submittedName>
        <fullName evidence="3">Uncharacterized protein</fullName>
    </submittedName>
</protein>
<sequence length="449" mass="49479">MVNKTVLLALLATAGAGLVGATDHTVTITTTATETITACASSCYSTLTSCTWTVSQTLSASTATETETEAVVSTAAASTAASASGSTTGSSQSTYSGPSSSSTFKTGTTTAPAETRPSSTHSTSSSSAGVDSSQLPNTSTASSAKPCSHSYGCAGSPNRNHNPRRQHNNQDDASVDPHADGDRLREELPPSNLSRYGRIGVFRKHRLLYCSHALFNNNNNNSNHLKRLRQIHNLPPFPIHRNGIDRFLRSSRRHHHHHRKSRQPHLLVHLLRRTVLQLVGFCNEPPSKLCHHGALRCSADDDVSRHQLLRDPRFEHHGRIFRRAGHDLGLHFFDEQIAWLQPHLLRCVSPILFVVSGVGCVILAKRELHRLVRVYRQRRHAIRGRIFSSCFHHPLYHHHEQIAFSHDFIYCLPAFYSSIVRPPPVLRAPVVRIATLVRLPGPKGVVSMN</sequence>
<dbReference type="OrthoDB" id="10686490at2759"/>
<evidence type="ECO:0000313" key="4">
    <source>
        <dbReference type="Proteomes" id="UP000827724"/>
    </source>
</evidence>
<feature type="compositionally biased region" description="Basic and acidic residues" evidence="1">
    <location>
        <begin position="175"/>
        <end position="188"/>
    </location>
</feature>
<dbReference type="EMBL" id="JAIWOZ010000007">
    <property type="protein sequence ID" value="KAH6603239.1"/>
    <property type="molecule type" value="Genomic_DNA"/>
</dbReference>
<dbReference type="Proteomes" id="UP000827724">
    <property type="component" value="Unassembled WGS sequence"/>
</dbReference>